<dbReference type="InterPro" id="IPR027939">
    <property type="entry name" value="NMT1/THI5"/>
</dbReference>
<dbReference type="Proteomes" id="UP000034581">
    <property type="component" value="Unassembled WGS sequence"/>
</dbReference>
<feature type="transmembrane region" description="Helical" evidence="1">
    <location>
        <begin position="6"/>
        <end position="22"/>
    </location>
</feature>
<dbReference type="AlphaFoldDB" id="A0A0G0BL89"/>
<gene>
    <name evidence="3" type="ORF">UR67_C0001G0087</name>
</gene>
<dbReference type="InterPro" id="IPR015168">
    <property type="entry name" value="SsuA/THI5"/>
</dbReference>
<dbReference type="PANTHER" id="PTHR31528">
    <property type="entry name" value="4-AMINO-5-HYDROXYMETHYL-2-METHYLPYRIMIDINE PHOSPHATE SYNTHASE THI11-RELATED"/>
    <property type="match status" value="1"/>
</dbReference>
<dbReference type="STRING" id="1618350.UR67_C0001G0087"/>
<dbReference type="Gene3D" id="3.40.190.10">
    <property type="entry name" value="Periplasmic binding protein-like II"/>
    <property type="match status" value="2"/>
</dbReference>
<keyword evidence="1" id="KW-0812">Transmembrane</keyword>
<dbReference type="EMBL" id="LBQB01000001">
    <property type="protein sequence ID" value="KKP70178.1"/>
    <property type="molecule type" value="Genomic_DNA"/>
</dbReference>
<feature type="domain" description="SsuA/THI5-like" evidence="2">
    <location>
        <begin position="50"/>
        <end position="258"/>
    </location>
</feature>
<name>A0A0G0BL89_UNCC3</name>
<organism evidence="3 4">
    <name type="scientific">candidate division CPR3 bacterium GW2011_GWF2_35_18</name>
    <dbReference type="NCBI Taxonomy" id="1618350"/>
    <lineage>
        <taxon>Bacteria</taxon>
        <taxon>Bacteria division CPR3</taxon>
    </lineage>
</organism>
<evidence type="ECO:0000259" key="2">
    <source>
        <dbReference type="Pfam" id="PF09084"/>
    </source>
</evidence>
<dbReference type="PANTHER" id="PTHR31528:SF15">
    <property type="entry name" value="RIBOFLAVIN-BINDING PROTEIN RIBY"/>
    <property type="match status" value="1"/>
</dbReference>
<comment type="caution">
    <text evidence="3">The sequence shown here is derived from an EMBL/GenBank/DDBJ whole genome shotgun (WGS) entry which is preliminary data.</text>
</comment>
<sequence length="331" mass="37429">MKVKLITSIFILLILTGLIIFLNQKFFQKTAEDQNSNLTKVKIGMGYIPNIQFTPFYVADENGYYEDEGLEVEFDYSMSTDLLKLLGQNELDFVIANGDEVVLAEDKDIPVKYIMTYYSKFPIAIVSLKDKEIVNPGDLKGKNIGLPGFYGSSYIGLQAFLQDQNINENEVTLSPVGYTQVQSLTENKVDAVVVFSMNEPIQLKKLGYEVNVIELSDYLNFASAGIVASDSVIKDKNDVAKAFVRATWKGIEKTWNDHQSAFAITSNELQLEDSVKDTQLLILQKCLEFWNSPKISEETFLETINTLESFKLIDNKKTLIDYTDNQFVESL</sequence>
<evidence type="ECO:0000313" key="4">
    <source>
        <dbReference type="Proteomes" id="UP000034581"/>
    </source>
</evidence>
<reference evidence="3 4" key="1">
    <citation type="journal article" date="2015" name="Nature">
        <title>rRNA introns, odd ribosomes, and small enigmatic genomes across a large radiation of phyla.</title>
        <authorList>
            <person name="Brown C.T."/>
            <person name="Hug L.A."/>
            <person name="Thomas B.C."/>
            <person name="Sharon I."/>
            <person name="Castelle C.J."/>
            <person name="Singh A."/>
            <person name="Wilkins M.J."/>
            <person name="Williams K.H."/>
            <person name="Banfield J.F."/>
        </authorList>
    </citation>
    <scope>NUCLEOTIDE SEQUENCE [LARGE SCALE GENOMIC DNA]</scope>
</reference>
<dbReference type="GO" id="GO:0009228">
    <property type="term" value="P:thiamine biosynthetic process"/>
    <property type="evidence" value="ECO:0007669"/>
    <property type="project" value="InterPro"/>
</dbReference>
<proteinExistence type="predicted"/>
<evidence type="ECO:0000256" key="1">
    <source>
        <dbReference type="SAM" id="Phobius"/>
    </source>
</evidence>
<dbReference type="SUPFAM" id="SSF53850">
    <property type="entry name" value="Periplasmic binding protein-like II"/>
    <property type="match status" value="1"/>
</dbReference>
<keyword evidence="1" id="KW-0472">Membrane</keyword>
<keyword evidence="1" id="KW-1133">Transmembrane helix</keyword>
<evidence type="ECO:0000313" key="3">
    <source>
        <dbReference type="EMBL" id="KKP70178.1"/>
    </source>
</evidence>
<dbReference type="Pfam" id="PF09084">
    <property type="entry name" value="NMT1"/>
    <property type="match status" value="1"/>
</dbReference>
<accession>A0A0G0BL89</accession>
<protein>
    <submittedName>
        <fullName evidence="3">NMT1/THI5 like protein domain protein</fullName>
    </submittedName>
</protein>